<dbReference type="Pfam" id="PF25816">
    <property type="entry name" value="RamC_N"/>
    <property type="match status" value="1"/>
</dbReference>
<accession>A0A0R1KIC4</accession>
<proteinExistence type="predicted"/>
<gene>
    <name evidence="2" type="ORF">FC78_GL001909</name>
</gene>
<dbReference type="STRING" id="1423788.FC78_GL001909"/>
<dbReference type="PATRIC" id="fig|1423788.3.peg.1972"/>
<dbReference type="RefSeq" id="WP_056952436.1">
    <property type="nucleotide sequence ID" value="NZ_AZDY01000037.1"/>
</dbReference>
<dbReference type="AlphaFoldDB" id="A0A0R1KIC4"/>
<keyword evidence="3" id="KW-1185">Reference proteome</keyword>
<dbReference type="Proteomes" id="UP000051515">
    <property type="component" value="Unassembled WGS sequence"/>
</dbReference>
<evidence type="ECO:0000259" key="1">
    <source>
        <dbReference type="Pfam" id="PF25816"/>
    </source>
</evidence>
<dbReference type="InterPro" id="IPR011009">
    <property type="entry name" value="Kinase-like_dom_sf"/>
</dbReference>
<feature type="domain" description="RamC N-terminal" evidence="1">
    <location>
        <begin position="13"/>
        <end position="178"/>
    </location>
</feature>
<dbReference type="SUPFAM" id="SSF56112">
    <property type="entry name" value="Protein kinase-like (PK-like)"/>
    <property type="match status" value="1"/>
</dbReference>
<dbReference type="SUPFAM" id="SSF158745">
    <property type="entry name" value="LanC-like"/>
    <property type="match status" value="1"/>
</dbReference>
<dbReference type="InterPro" id="IPR057929">
    <property type="entry name" value="RamC_N"/>
</dbReference>
<evidence type="ECO:0000313" key="3">
    <source>
        <dbReference type="Proteomes" id="UP000051515"/>
    </source>
</evidence>
<protein>
    <recommendedName>
        <fullName evidence="1">RamC N-terminal domain-containing protein</fullName>
    </recommendedName>
</protein>
<dbReference type="EMBL" id="AZDY01000037">
    <property type="protein sequence ID" value="KRK83100.1"/>
    <property type="molecule type" value="Genomic_DNA"/>
</dbReference>
<comment type="caution">
    <text evidence="2">The sequence shown here is derived from an EMBL/GenBank/DDBJ whole genome shotgun (WGS) entry which is preliminary data.</text>
</comment>
<sequence length="686" mass="79943">MKHFYSPKKLVNYNMYSSQFFTYVSFKEQNIRDDFWKIHISSNIKEYPDILKIVIPELVNRKINFKFINEFKNVQLFLSDRIPEAQLGKLITIYPKNLNESKFLLEFLDNKLKKYAGPQILTDCSYKSSKNVFYRYGQIKLNTKDGNIIFGPDGEEFIDDRKPYFHLPSWIKDPFQDSAYFEGGRLLKKYLLNGIIKKSNYGNVYIGKSRFNNEQVVVKQARKYIDNQGKLRNRENEYQLSILLRKKGFLNGPIPIERIEEKFSLFFIYKNKTNGSLSGFQANKGPSVAENKSKALINILAIERSLLVNIKRVHLLGYENIDISDKNIGWDEKNTYLLDLDSLKRIPSKDYSKVPIYWLTSFEKDSNALKDIRRAGLLFMYLFGDFNFLASSTDDIYKALYMMLERCFEMRINPQVLTFLVYIMTSKNPTINKSILLLDDAINTLKNDTADYNPEKALEDIVYNSIKNEKILLGSNQVLLFKLMNNISERTLIEYIKNESLGDLSIGLNGISGYLLLISEFPEDKKLIACKNRLIREILDRKVSFQGKTNLLSYSDYLKISPYLFDGVSGFLFAICHFNCYQEIIDEFVDTINSDYSKSNAIWNGMGGLALTNLLIFIKSNKLDDKKKLKTIEKQLFNSIQYLIIKNGKFYCIDFYSNKLFTDKNHGPIDLFKIINVFFKLEKYGL</sequence>
<name>A0A0R1KIC4_9LACO</name>
<evidence type="ECO:0000313" key="2">
    <source>
        <dbReference type="EMBL" id="KRK83100.1"/>
    </source>
</evidence>
<dbReference type="OrthoDB" id="2329859at2"/>
<organism evidence="2 3">
    <name type="scientific">Companilactobacillus bobalius DSM 19674</name>
    <dbReference type="NCBI Taxonomy" id="1423788"/>
    <lineage>
        <taxon>Bacteria</taxon>
        <taxon>Bacillati</taxon>
        <taxon>Bacillota</taxon>
        <taxon>Bacilli</taxon>
        <taxon>Lactobacillales</taxon>
        <taxon>Lactobacillaceae</taxon>
        <taxon>Companilactobacillus</taxon>
        <taxon>Companilactobacillus bobalius</taxon>
    </lineage>
</organism>
<reference evidence="2 3" key="1">
    <citation type="journal article" date="2015" name="Genome Announc.">
        <title>Expanding the biotechnology potential of lactobacilli through comparative genomics of 213 strains and associated genera.</title>
        <authorList>
            <person name="Sun Z."/>
            <person name="Harris H.M."/>
            <person name="McCann A."/>
            <person name="Guo C."/>
            <person name="Argimon S."/>
            <person name="Zhang W."/>
            <person name="Yang X."/>
            <person name="Jeffery I.B."/>
            <person name="Cooney J.C."/>
            <person name="Kagawa T.F."/>
            <person name="Liu W."/>
            <person name="Song Y."/>
            <person name="Salvetti E."/>
            <person name="Wrobel A."/>
            <person name="Rasinkangas P."/>
            <person name="Parkhill J."/>
            <person name="Rea M.C."/>
            <person name="O'Sullivan O."/>
            <person name="Ritari J."/>
            <person name="Douillard F.P."/>
            <person name="Paul Ross R."/>
            <person name="Yang R."/>
            <person name="Briner A.E."/>
            <person name="Felis G.E."/>
            <person name="de Vos W.M."/>
            <person name="Barrangou R."/>
            <person name="Klaenhammer T.R."/>
            <person name="Caufield P.W."/>
            <person name="Cui Y."/>
            <person name="Zhang H."/>
            <person name="O'Toole P.W."/>
        </authorList>
    </citation>
    <scope>NUCLEOTIDE SEQUENCE [LARGE SCALE GENOMIC DNA]</scope>
    <source>
        <strain evidence="2 3">DSM 19674</strain>
    </source>
</reference>